<comment type="caution">
    <text evidence="6">The sequence shown here is derived from an EMBL/GenBank/DDBJ whole genome shotgun (WGS) entry which is preliminary data.</text>
</comment>
<dbReference type="InterPro" id="IPR001360">
    <property type="entry name" value="Glyco_hydro_1"/>
</dbReference>
<gene>
    <name evidence="6" type="ORF">KIN20_007997</name>
</gene>
<dbReference type="InterPro" id="IPR017853">
    <property type="entry name" value="GH"/>
</dbReference>
<proteinExistence type="inferred from homology"/>
<dbReference type="Pfam" id="PF00232">
    <property type="entry name" value="Glyco_hydro_1"/>
    <property type="match status" value="1"/>
</dbReference>
<protein>
    <recommendedName>
        <fullName evidence="8">Myrosinase 1</fullName>
    </recommendedName>
</protein>
<dbReference type="PRINTS" id="PR00131">
    <property type="entry name" value="GLHYDRLASE1"/>
</dbReference>
<feature type="signal peptide" evidence="5">
    <location>
        <begin position="1"/>
        <end position="20"/>
    </location>
</feature>
<organism evidence="6 7">
    <name type="scientific">Parelaphostrongylus tenuis</name>
    <name type="common">Meningeal worm</name>
    <dbReference type="NCBI Taxonomy" id="148309"/>
    <lineage>
        <taxon>Eukaryota</taxon>
        <taxon>Metazoa</taxon>
        <taxon>Ecdysozoa</taxon>
        <taxon>Nematoda</taxon>
        <taxon>Chromadorea</taxon>
        <taxon>Rhabditida</taxon>
        <taxon>Rhabditina</taxon>
        <taxon>Rhabditomorpha</taxon>
        <taxon>Strongyloidea</taxon>
        <taxon>Metastrongylidae</taxon>
        <taxon>Parelaphostrongylus</taxon>
    </lineage>
</organism>
<keyword evidence="7" id="KW-1185">Reference proteome</keyword>
<dbReference type="Gene3D" id="3.20.20.80">
    <property type="entry name" value="Glycosidases"/>
    <property type="match status" value="1"/>
</dbReference>
<keyword evidence="2" id="KW-0378">Hydrolase</keyword>
<evidence type="ECO:0000256" key="1">
    <source>
        <dbReference type="ARBA" id="ARBA00010838"/>
    </source>
</evidence>
<dbReference type="SUPFAM" id="SSF51445">
    <property type="entry name" value="(Trans)glycosidases"/>
    <property type="match status" value="1"/>
</dbReference>
<evidence type="ECO:0008006" key="8">
    <source>
        <dbReference type="Google" id="ProtNLM"/>
    </source>
</evidence>
<evidence type="ECO:0000256" key="3">
    <source>
        <dbReference type="ARBA" id="ARBA00023295"/>
    </source>
</evidence>
<dbReference type="PANTHER" id="PTHR10353:SF36">
    <property type="entry name" value="LP05116P"/>
    <property type="match status" value="1"/>
</dbReference>
<dbReference type="GO" id="GO:0008422">
    <property type="term" value="F:beta-glucosidase activity"/>
    <property type="evidence" value="ECO:0007669"/>
    <property type="project" value="TreeGrafter"/>
</dbReference>
<sequence length="456" mass="52111">MLKELAWILITTTVFDFTGADCVPKPRPEVYSFPSKFKWGVATSALQIEGATKEDGRGPANWDMYVKKPGRTIDNSTADIAADSYHKYREDIQLMKSLGVTHYRFSFSWSRMFPKGFITSPNRKGIQYYHNVIDALIENGIEPMVTLYHWDLPVAVQELGGWLNREMVGFFRQYAQFCFSEFGDKVKLWITIDEPFAQAVFGYCGIPFKAAPGGIENHCHWTQYLAGHHLLLAHAHAYRIYHDLFASQKGKVGIANSLTWVEPLMESERNFAGEVRQWTIDWFVHPLFKGDYPPEMRRNVDGKSMAEGRKTSRLPVFTENEKRMLIGSVDFLGVNYFNTIYVRRFRPEEKNAPKTIAYDIDGTHVPNSMDMPVGDKTLQLKSHPAGLREGLNYIRRQYGNPEVFVTENGCMDTPGESLNDITRMRYLREHIAAVSQAIADGCKVSGYTVWSFVGQF</sequence>
<feature type="chain" id="PRO_5042090324" description="Myrosinase 1" evidence="5">
    <location>
        <begin position="21"/>
        <end position="456"/>
    </location>
</feature>
<dbReference type="EMBL" id="JAHQIW010001244">
    <property type="protein sequence ID" value="KAJ1351843.1"/>
    <property type="molecule type" value="Genomic_DNA"/>
</dbReference>
<reference evidence="6" key="1">
    <citation type="submission" date="2021-06" db="EMBL/GenBank/DDBJ databases">
        <title>Parelaphostrongylus tenuis whole genome reference sequence.</title>
        <authorList>
            <person name="Garwood T.J."/>
            <person name="Larsen P.A."/>
            <person name="Fountain-Jones N.M."/>
            <person name="Garbe J.R."/>
            <person name="Macchietto M.G."/>
            <person name="Kania S.A."/>
            <person name="Gerhold R.W."/>
            <person name="Richards J.E."/>
            <person name="Wolf T.M."/>
        </authorList>
    </citation>
    <scope>NUCLEOTIDE SEQUENCE</scope>
    <source>
        <strain evidence="6">MNPRO001-30</strain>
        <tissue evidence="6">Meninges</tissue>
    </source>
</reference>
<evidence type="ECO:0000313" key="7">
    <source>
        <dbReference type="Proteomes" id="UP001196413"/>
    </source>
</evidence>
<evidence type="ECO:0000256" key="2">
    <source>
        <dbReference type="ARBA" id="ARBA00022801"/>
    </source>
</evidence>
<name>A0AAD5M8X1_PARTN</name>
<accession>A0AAD5M8X1</accession>
<comment type="similarity">
    <text evidence="1 4">Belongs to the glycosyl hydrolase 1 family.</text>
</comment>
<dbReference type="AlphaFoldDB" id="A0AAD5M8X1"/>
<keyword evidence="5" id="KW-0732">Signal</keyword>
<dbReference type="Proteomes" id="UP001196413">
    <property type="component" value="Unassembled WGS sequence"/>
</dbReference>
<evidence type="ECO:0000256" key="4">
    <source>
        <dbReference type="RuleBase" id="RU003690"/>
    </source>
</evidence>
<evidence type="ECO:0000313" key="6">
    <source>
        <dbReference type="EMBL" id="KAJ1351843.1"/>
    </source>
</evidence>
<keyword evidence="3" id="KW-0326">Glycosidase</keyword>
<dbReference type="PANTHER" id="PTHR10353">
    <property type="entry name" value="GLYCOSYL HYDROLASE"/>
    <property type="match status" value="1"/>
</dbReference>
<evidence type="ECO:0000256" key="5">
    <source>
        <dbReference type="SAM" id="SignalP"/>
    </source>
</evidence>
<dbReference type="GO" id="GO:0005975">
    <property type="term" value="P:carbohydrate metabolic process"/>
    <property type="evidence" value="ECO:0007669"/>
    <property type="project" value="InterPro"/>
</dbReference>